<reference evidence="1 2" key="1">
    <citation type="submission" date="2019-02" db="EMBL/GenBank/DDBJ databases">
        <title>Deep-cultivation of Planctomycetes and their phenomic and genomic characterization uncovers novel biology.</title>
        <authorList>
            <person name="Wiegand S."/>
            <person name="Jogler M."/>
            <person name="Boedeker C."/>
            <person name="Pinto D."/>
            <person name="Vollmers J."/>
            <person name="Rivas-Marin E."/>
            <person name="Kohn T."/>
            <person name="Peeters S.H."/>
            <person name="Heuer A."/>
            <person name="Rast P."/>
            <person name="Oberbeckmann S."/>
            <person name="Bunk B."/>
            <person name="Jeske O."/>
            <person name="Meyerdierks A."/>
            <person name="Storesund J.E."/>
            <person name="Kallscheuer N."/>
            <person name="Luecker S."/>
            <person name="Lage O.M."/>
            <person name="Pohl T."/>
            <person name="Merkel B.J."/>
            <person name="Hornburger P."/>
            <person name="Mueller R.-W."/>
            <person name="Bruemmer F."/>
            <person name="Labrenz M."/>
            <person name="Spormann A.M."/>
            <person name="Op den Camp H."/>
            <person name="Overmann J."/>
            <person name="Amann R."/>
            <person name="Jetten M.S.M."/>
            <person name="Mascher T."/>
            <person name="Medema M.H."/>
            <person name="Devos D.P."/>
            <person name="Kaster A.-K."/>
            <person name="Ovreas L."/>
            <person name="Rohde M."/>
            <person name="Galperin M.Y."/>
            <person name="Jogler C."/>
        </authorList>
    </citation>
    <scope>NUCLEOTIDE SEQUENCE [LARGE SCALE GENOMIC DNA]</scope>
    <source>
        <strain evidence="1 2">FF011L</strain>
    </source>
</reference>
<dbReference type="KEGG" id="rml:FF011L_12180"/>
<accession>A0A517MC81</accession>
<keyword evidence="2" id="KW-1185">Reference proteome</keyword>
<sequence length="176" mass="20288">MILTDDRDIEIDFTDAIDGFVFDQMKPELPKFHGLGAMRRVDLIVEMPEFVTYVEIKDPSHPNARPEGIQQIIEKYEDGSLAQSFANKLIDSFVYGWAEQKALKPIRYYSLFTIDSELAFEFGDKIAALLPPLGCPTNRWKRAFIEDCQVYDLELWNANFPNWPARRISETSSQST</sequence>
<dbReference type="EMBL" id="CP036262">
    <property type="protein sequence ID" value="QDS92475.1"/>
    <property type="molecule type" value="Genomic_DNA"/>
</dbReference>
<dbReference type="Proteomes" id="UP000320672">
    <property type="component" value="Chromosome"/>
</dbReference>
<proteinExistence type="predicted"/>
<dbReference type="RefSeq" id="WP_218933034.1">
    <property type="nucleotide sequence ID" value="NZ_CP036262.1"/>
</dbReference>
<name>A0A517MC81_9BACT</name>
<organism evidence="1 2">
    <name type="scientific">Roseimaritima multifibrata</name>
    <dbReference type="NCBI Taxonomy" id="1930274"/>
    <lineage>
        <taxon>Bacteria</taxon>
        <taxon>Pseudomonadati</taxon>
        <taxon>Planctomycetota</taxon>
        <taxon>Planctomycetia</taxon>
        <taxon>Pirellulales</taxon>
        <taxon>Pirellulaceae</taxon>
        <taxon>Roseimaritima</taxon>
    </lineage>
</organism>
<gene>
    <name evidence="1" type="ORF">FF011L_12180</name>
</gene>
<evidence type="ECO:0000313" key="1">
    <source>
        <dbReference type="EMBL" id="QDS92475.1"/>
    </source>
</evidence>
<protein>
    <submittedName>
        <fullName evidence="1">Uncharacterized protein</fullName>
    </submittedName>
</protein>
<dbReference type="AlphaFoldDB" id="A0A517MC81"/>
<evidence type="ECO:0000313" key="2">
    <source>
        <dbReference type="Proteomes" id="UP000320672"/>
    </source>
</evidence>